<evidence type="ECO:0000313" key="3">
    <source>
        <dbReference type="Proteomes" id="UP000652477"/>
    </source>
</evidence>
<dbReference type="Proteomes" id="UP000652477">
    <property type="component" value="Unassembled WGS sequence"/>
</dbReference>
<feature type="transmembrane region" description="Helical" evidence="1">
    <location>
        <begin position="21"/>
        <end position="40"/>
    </location>
</feature>
<evidence type="ECO:0000256" key="1">
    <source>
        <dbReference type="SAM" id="Phobius"/>
    </source>
</evidence>
<protein>
    <recommendedName>
        <fullName evidence="4">ABC transporter permease</fullName>
    </recommendedName>
</protein>
<proteinExistence type="predicted"/>
<feature type="transmembrane region" description="Helical" evidence="1">
    <location>
        <begin position="235"/>
        <end position="256"/>
    </location>
</feature>
<evidence type="ECO:0008006" key="4">
    <source>
        <dbReference type="Google" id="ProtNLM"/>
    </source>
</evidence>
<reference evidence="2" key="1">
    <citation type="submission" date="2020-08" db="EMBL/GenBank/DDBJ databases">
        <title>Genome public.</title>
        <authorList>
            <person name="Liu C."/>
            <person name="Sun Q."/>
        </authorList>
    </citation>
    <scope>NUCLEOTIDE SEQUENCE</scope>
    <source>
        <strain evidence="2">NSJ-55</strain>
    </source>
</reference>
<keyword evidence="1" id="KW-1133">Transmembrane helix</keyword>
<feature type="transmembrane region" description="Helical" evidence="1">
    <location>
        <begin position="346"/>
        <end position="366"/>
    </location>
</feature>
<feature type="transmembrane region" description="Helical" evidence="1">
    <location>
        <begin position="139"/>
        <end position="159"/>
    </location>
</feature>
<keyword evidence="1" id="KW-0812">Transmembrane</keyword>
<evidence type="ECO:0000313" key="2">
    <source>
        <dbReference type="EMBL" id="MBC5690406.1"/>
    </source>
</evidence>
<comment type="caution">
    <text evidence="2">The sequence shown here is derived from an EMBL/GenBank/DDBJ whole genome shotgun (WGS) entry which is preliminary data.</text>
</comment>
<feature type="transmembrane region" description="Helical" evidence="1">
    <location>
        <begin position="166"/>
        <end position="186"/>
    </location>
</feature>
<gene>
    <name evidence="2" type="ORF">H8S37_15945</name>
</gene>
<sequence>MTSAKSFFNWIKEAERGHLTAFLSWSAFCIYCIIKITVLSVDTEYTFFGIGSTELLYICTGLGVALGFTEFFYLLQPKKLALYYSLPVTKTCIFWTRYLHGLFHFLLPLSLSMAILSIYQSSVDLTFYPYILSYTSKSILVYAGVFLLLYHVVICSVVLCGGLIPAALLSTGFLCYFHLLINHVFLPLSQNCFQTYYKSPLLESLYACLVPFEFCRTLCGTFLFDKTLVLTYTPAGSLLLTAAIWILLLFCLFALGQKKRKPEMAGKIFAFTLAERTTEILLTFLAGLLCTSFLFHITNVTQTNLGLAVLFSFICIAIVSFLLHLLLEALVQDSHRILLRRKMQPFLTGAAAVCTSCAFLAGASAYDSYFPQSEQVDSLSISIAGLDMDEDMYSEIMYGNSYATDKQLDLYRFSGEAKALGMSWLQSLIESKEASSRQPAYEEASYTTATVCYHLKNKKEHYRVYALSKEMFSSFSSVYETNEYKAIAYPVSNPDYLGDTSKDLFTWSDGITDIPLSLSSDDKKSLLDACSADVLQMKMESLSEDLPTGILTIESQKSGTATEILVYPFFTQTNALLQSIGIDTAKSIADYPIISIEIFTHYSVPNGYNGGVIRNVYETPEEIEAWKNRLVPEEFDVQPLLYPLSENPKVKIENKETNSYAEVKCRLKEYHKVN</sequence>
<feature type="transmembrane region" description="Helical" evidence="1">
    <location>
        <begin position="304"/>
        <end position="326"/>
    </location>
</feature>
<dbReference type="AlphaFoldDB" id="A0A923RRB6"/>
<keyword evidence="1" id="KW-0472">Membrane</keyword>
<keyword evidence="3" id="KW-1185">Reference proteome</keyword>
<feature type="transmembrane region" description="Helical" evidence="1">
    <location>
        <begin position="277"/>
        <end position="298"/>
    </location>
</feature>
<accession>A0A923RRB6</accession>
<feature type="transmembrane region" description="Helical" evidence="1">
    <location>
        <begin position="95"/>
        <end position="119"/>
    </location>
</feature>
<dbReference type="RefSeq" id="WP_186877060.1">
    <property type="nucleotide sequence ID" value="NZ_JACOPF010000005.1"/>
</dbReference>
<dbReference type="EMBL" id="JACOPF010000005">
    <property type="protein sequence ID" value="MBC5690406.1"/>
    <property type="molecule type" value="Genomic_DNA"/>
</dbReference>
<name>A0A923RRB6_9FIRM</name>
<feature type="transmembrane region" description="Helical" evidence="1">
    <location>
        <begin position="55"/>
        <end position="75"/>
    </location>
</feature>
<organism evidence="2 3">
    <name type="scientific">Mediterraneibacter hominis</name>
    <dbReference type="NCBI Taxonomy" id="2763054"/>
    <lineage>
        <taxon>Bacteria</taxon>
        <taxon>Bacillati</taxon>
        <taxon>Bacillota</taxon>
        <taxon>Clostridia</taxon>
        <taxon>Lachnospirales</taxon>
        <taxon>Lachnospiraceae</taxon>
        <taxon>Mediterraneibacter</taxon>
    </lineage>
</organism>